<dbReference type="AlphaFoldDB" id="A0AAV8V5K6"/>
<reference evidence="1 2" key="1">
    <citation type="journal article" date="2023" name="Insect Mol. Biol.">
        <title>Genome sequencing provides insights into the evolution of gene families encoding plant cell wall-degrading enzymes in longhorned beetles.</title>
        <authorList>
            <person name="Shin N.R."/>
            <person name="Okamura Y."/>
            <person name="Kirsch R."/>
            <person name="Pauchet Y."/>
        </authorList>
    </citation>
    <scope>NUCLEOTIDE SEQUENCE [LARGE SCALE GENOMIC DNA]</scope>
    <source>
        <strain evidence="1">EAD_L_NR</strain>
    </source>
</reference>
<evidence type="ECO:0000313" key="2">
    <source>
        <dbReference type="Proteomes" id="UP001159042"/>
    </source>
</evidence>
<organism evidence="1 2">
    <name type="scientific">Exocentrus adspersus</name>
    <dbReference type="NCBI Taxonomy" id="1586481"/>
    <lineage>
        <taxon>Eukaryota</taxon>
        <taxon>Metazoa</taxon>
        <taxon>Ecdysozoa</taxon>
        <taxon>Arthropoda</taxon>
        <taxon>Hexapoda</taxon>
        <taxon>Insecta</taxon>
        <taxon>Pterygota</taxon>
        <taxon>Neoptera</taxon>
        <taxon>Endopterygota</taxon>
        <taxon>Coleoptera</taxon>
        <taxon>Polyphaga</taxon>
        <taxon>Cucujiformia</taxon>
        <taxon>Chrysomeloidea</taxon>
        <taxon>Cerambycidae</taxon>
        <taxon>Lamiinae</taxon>
        <taxon>Acanthocinini</taxon>
        <taxon>Exocentrus</taxon>
    </lineage>
</organism>
<protein>
    <submittedName>
        <fullName evidence="1">Uncharacterized protein</fullName>
    </submittedName>
</protein>
<sequence length="163" mass="18554">MEIYRVAQAIRTATHEVTGFPPSFINFGRKVPISGDYYGQVESTDGYQLAPADREPYVDDISQLPDLYSKVREKLHSAYKRSQKTYNLRRREITYNVGDKVWKRNKVLSDAAKNFSAKLAPKFVLCTVRQRISRVVYALNFQDGSDAGYSVKGRLVKARLGVP</sequence>
<dbReference type="EMBL" id="JANEYG010000570">
    <property type="protein sequence ID" value="KAJ8909441.1"/>
    <property type="molecule type" value="Genomic_DNA"/>
</dbReference>
<evidence type="ECO:0000313" key="1">
    <source>
        <dbReference type="EMBL" id="KAJ8909441.1"/>
    </source>
</evidence>
<gene>
    <name evidence="1" type="ORF">NQ315_014496</name>
</gene>
<dbReference type="Proteomes" id="UP001159042">
    <property type="component" value="Unassembled WGS sequence"/>
</dbReference>
<keyword evidence="2" id="KW-1185">Reference proteome</keyword>
<comment type="caution">
    <text evidence="1">The sequence shown here is derived from an EMBL/GenBank/DDBJ whole genome shotgun (WGS) entry which is preliminary data.</text>
</comment>
<name>A0AAV8V5K6_9CUCU</name>
<accession>A0AAV8V5K6</accession>
<proteinExistence type="predicted"/>